<accession>A0A6L2K2F9</accession>
<feature type="compositionally biased region" description="Basic residues" evidence="1">
    <location>
        <begin position="614"/>
        <end position="623"/>
    </location>
</feature>
<evidence type="ECO:0000259" key="2">
    <source>
        <dbReference type="Pfam" id="PF07727"/>
    </source>
</evidence>
<feature type="domain" description="Reverse transcriptase Ty1/copia-type" evidence="2">
    <location>
        <begin position="178"/>
        <end position="234"/>
    </location>
</feature>
<feature type="compositionally biased region" description="Acidic residues" evidence="1">
    <location>
        <begin position="759"/>
        <end position="770"/>
    </location>
</feature>
<feature type="compositionally biased region" description="Basic and acidic residues" evidence="1">
    <location>
        <begin position="955"/>
        <end position="964"/>
    </location>
</feature>
<name>A0A6L2K2F9_TANCI</name>
<dbReference type="AlphaFoldDB" id="A0A6L2K2F9"/>
<sequence length="1027" mass="115392">MGTMNVTFDELSAKAFEQSSLKPGLQSMTSGQISSGLDLIYAPSTIKTKRPTKHELDLLFEAMYDDYIGGQLSVAIRTILAAQAPQVPQTPTTTTIIVDTTPTPTNSSSQATNIPITSLNVEDLETQQQHVQQQNNQALIQPKIVTDNVLNAMFYGNMFVNPFATPSTCVAESSYSQYFTVFQMDVKTDFLHGTLKEDVYVCQHKGFIDTGHPSHVYKLKKALYGLKQVPKAWHFDDDILVVHVYVDDIIFGFTNPRYTQQLSNLMRSCFEMSMMGEMTFFLGLQVNQSSCGIFINQSNYVLEILKNYGMETCDLVGTLMEIKDKLDLDQNGTLVDAMKYRSMIGALMYLTSSRPNIVHTTCLCARYQAKPSRSTSKRFSNDDYAGCKDTFKSTSGGAQFLVMNENPSRVIIKQLCNRIMSSITAQQAKLDVKLVPKEKRLEIGKCNERLSPEKIQKEPTFQVVLNALALNLCYYAFLTTADVPEEDFTYQIDNRGNNNQDKMYYPRFTKVIIHYFLTKDKIVSRRNKIDIHTSRDDYLINTLRFVSADEESQIYKARLPKTMTSPEMRETKAYKTYLGYATGVTPPKKVRKLKKPASPKLTTVPASPKEPTKKSKRVKRPAKKSTNALKAGVVIRDTPGVFVSKKKAHAKFDRGKGIELLSDAALLEDAHLKKSLMKSKKETHKLQASGSSEGANFESVVPDKSKAKNFGTRDSGDDNESDDNDDEGYENDNDSGNDAQDSKKTDSDEEENPNLNLNVDEEEETQEEEYVYTTDYSVPTNGETDDENKEFNNEEYDDLYKDVNVRSKVIEHKETKGSKQSSFVSSDFASSFLILDNVPPAVVEVASIMNVKVHQEESSTQVPLLLSVPVTAATSLIEFELKKILLAIIQKSKSYQASPEHKELYDALVKSYKLDKDLFDSYGNTYSLKRDHDDKDKDEDPSTGSDRGLKKRKTSKDAKPTKEELEFEVADTDMPQNQEGDMGNDDEEPMKEVTSKRVSLEKSNKNVIGLKNVINLPVNLSLVIVIG</sequence>
<dbReference type="EMBL" id="BKCJ010001677">
    <property type="protein sequence ID" value="GEU43209.1"/>
    <property type="molecule type" value="Genomic_DNA"/>
</dbReference>
<evidence type="ECO:0000313" key="3">
    <source>
        <dbReference type="EMBL" id="GEU43209.1"/>
    </source>
</evidence>
<feature type="compositionally biased region" description="Basic and acidic residues" evidence="1">
    <location>
        <begin position="928"/>
        <end position="940"/>
    </location>
</feature>
<feature type="region of interest" description="Disordered" evidence="1">
    <location>
        <begin position="681"/>
        <end position="789"/>
    </location>
</feature>
<protein>
    <recommendedName>
        <fullName evidence="2">Reverse transcriptase Ty1/copia-type domain-containing protein</fullName>
    </recommendedName>
</protein>
<feature type="region of interest" description="Disordered" evidence="1">
    <location>
        <begin position="588"/>
        <end position="631"/>
    </location>
</feature>
<feature type="domain" description="Reverse transcriptase Ty1/copia-type" evidence="2">
    <location>
        <begin position="237"/>
        <end position="317"/>
    </location>
</feature>
<dbReference type="InterPro" id="IPR013103">
    <property type="entry name" value="RVT_2"/>
</dbReference>
<dbReference type="PANTHER" id="PTHR11439:SF509">
    <property type="entry name" value="RNA-DIRECTED DNA POLYMERASE"/>
    <property type="match status" value="1"/>
</dbReference>
<gene>
    <name evidence="3" type="ORF">Tci_015187</name>
</gene>
<feature type="region of interest" description="Disordered" evidence="1">
    <location>
        <begin position="925"/>
        <end position="999"/>
    </location>
</feature>
<dbReference type="PANTHER" id="PTHR11439">
    <property type="entry name" value="GAG-POL-RELATED RETROTRANSPOSON"/>
    <property type="match status" value="1"/>
</dbReference>
<reference evidence="3" key="1">
    <citation type="journal article" date="2019" name="Sci. Rep.">
        <title>Draft genome of Tanacetum cinerariifolium, the natural source of mosquito coil.</title>
        <authorList>
            <person name="Yamashiro T."/>
            <person name="Shiraishi A."/>
            <person name="Satake H."/>
            <person name="Nakayama K."/>
        </authorList>
    </citation>
    <scope>NUCLEOTIDE SEQUENCE</scope>
</reference>
<organism evidence="3">
    <name type="scientific">Tanacetum cinerariifolium</name>
    <name type="common">Dalmatian daisy</name>
    <name type="synonym">Chrysanthemum cinerariifolium</name>
    <dbReference type="NCBI Taxonomy" id="118510"/>
    <lineage>
        <taxon>Eukaryota</taxon>
        <taxon>Viridiplantae</taxon>
        <taxon>Streptophyta</taxon>
        <taxon>Embryophyta</taxon>
        <taxon>Tracheophyta</taxon>
        <taxon>Spermatophyta</taxon>
        <taxon>Magnoliopsida</taxon>
        <taxon>eudicotyledons</taxon>
        <taxon>Gunneridae</taxon>
        <taxon>Pentapetalae</taxon>
        <taxon>asterids</taxon>
        <taxon>campanulids</taxon>
        <taxon>Asterales</taxon>
        <taxon>Asteraceae</taxon>
        <taxon>Asteroideae</taxon>
        <taxon>Anthemideae</taxon>
        <taxon>Anthemidinae</taxon>
        <taxon>Tanacetum</taxon>
    </lineage>
</organism>
<proteinExistence type="predicted"/>
<dbReference type="SUPFAM" id="SSF56672">
    <property type="entry name" value="DNA/RNA polymerases"/>
    <property type="match status" value="1"/>
</dbReference>
<evidence type="ECO:0000256" key="1">
    <source>
        <dbReference type="SAM" id="MobiDB-lite"/>
    </source>
</evidence>
<feature type="compositionally biased region" description="Basic and acidic residues" evidence="1">
    <location>
        <begin position="990"/>
        <end position="999"/>
    </location>
</feature>
<dbReference type="Pfam" id="PF07727">
    <property type="entry name" value="RVT_2"/>
    <property type="match status" value="2"/>
</dbReference>
<comment type="caution">
    <text evidence="3">The sequence shown here is derived from an EMBL/GenBank/DDBJ whole genome shotgun (WGS) entry which is preliminary data.</text>
</comment>
<feature type="compositionally biased region" description="Acidic residues" evidence="1">
    <location>
        <begin position="717"/>
        <end position="735"/>
    </location>
</feature>
<feature type="compositionally biased region" description="Basic residues" evidence="1">
    <location>
        <begin position="588"/>
        <end position="597"/>
    </location>
</feature>
<dbReference type="InterPro" id="IPR043502">
    <property type="entry name" value="DNA/RNA_pol_sf"/>
</dbReference>